<feature type="active site" description="Proton donor" evidence="5">
    <location>
        <position position="49"/>
    </location>
</feature>
<dbReference type="Pfam" id="PF00390">
    <property type="entry name" value="malic"/>
    <property type="match status" value="1"/>
</dbReference>
<dbReference type="AlphaFoldDB" id="A0A2H0W5N0"/>
<evidence type="ECO:0000256" key="6">
    <source>
        <dbReference type="PIRSR" id="PIRSR000106-2"/>
    </source>
</evidence>
<dbReference type="SMART" id="SM01274">
    <property type="entry name" value="malic"/>
    <property type="match status" value="1"/>
</dbReference>
<dbReference type="InterPro" id="IPR001891">
    <property type="entry name" value="Malic_OxRdtase"/>
</dbReference>
<dbReference type="Proteomes" id="UP000231382">
    <property type="component" value="Unassembled WGS sequence"/>
</dbReference>
<dbReference type="PANTHER" id="PTHR43237">
    <property type="entry name" value="NADP-DEPENDENT MALIC ENZYME"/>
    <property type="match status" value="1"/>
</dbReference>
<evidence type="ECO:0000259" key="9">
    <source>
        <dbReference type="SMART" id="SM00919"/>
    </source>
</evidence>
<feature type="active site" description="Proton acceptor" evidence="5">
    <location>
        <position position="104"/>
    </location>
</feature>
<evidence type="ECO:0000256" key="3">
    <source>
        <dbReference type="ARBA" id="ARBA00022723"/>
    </source>
</evidence>
<keyword evidence="4" id="KW-0560">Oxidoreductase</keyword>
<evidence type="ECO:0000256" key="8">
    <source>
        <dbReference type="RuleBase" id="RU003427"/>
    </source>
</evidence>
<dbReference type="PRINTS" id="PR00072">
    <property type="entry name" value="MALOXRDTASE"/>
</dbReference>
<dbReference type="InterPro" id="IPR036291">
    <property type="entry name" value="NAD(P)-bd_dom_sf"/>
</dbReference>
<feature type="binding site" evidence="7">
    <location>
        <position position="146"/>
    </location>
    <ligand>
        <name>a divalent metal cation</name>
        <dbReference type="ChEBI" id="CHEBI:60240"/>
    </ligand>
</feature>
<dbReference type="SUPFAM" id="SSF53223">
    <property type="entry name" value="Aminoacid dehydrogenase-like, N-terminal domain"/>
    <property type="match status" value="1"/>
</dbReference>
<dbReference type="GO" id="GO:0004470">
    <property type="term" value="F:malic enzyme activity"/>
    <property type="evidence" value="ECO:0007669"/>
    <property type="project" value="InterPro"/>
</dbReference>
<feature type="domain" description="Malic enzyme N-terminal" evidence="10">
    <location>
        <begin position="28"/>
        <end position="161"/>
    </location>
</feature>
<dbReference type="InterPro" id="IPR012302">
    <property type="entry name" value="Malic_NAD-bd"/>
</dbReference>
<accession>A0A2H0W5N0</accession>
<protein>
    <submittedName>
        <fullName evidence="11">NAD-dependent malic enzyme</fullName>
    </submittedName>
</protein>
<dbReference type="Gene3D" id="3.40.50.10380">
    <property type="entry name" value="Malic enzyme, N-terminal domain"/>
    <property type="match status" value="1"/>
</dbReference>
<dbReference type="Gene3D" id="3.40.50.720">
    <property type="entry name" value="NAD(P)-binding Rossmann-like Domain"/>
    <property type="match status" value="1"/>
</dbReference>
<dbReference type="InterPro" id="IPR012301">
    <property type="entry name" value="Malic_N_dom"/>
</dbReference>
<evidence type="ECO:0000256" key="7">
    <source>
        <dbReference type="PIRSR" id="PIRSR000106-3"/>
    </source>
</evidence>
<gene>
    <name evidence="11" type="ORF">COT78_03790</name>
</gene>
<evidence type="ECO:0000256" key="1">
    <source>
        <dbReference type="ARBA" id="ARBA00001936"/>
    </source>
</evidence>
<dbReference type="InterPro" id="IPR046346">
    <property type="entry name" value="Aminoacid_DH-like_N_sf"/>
</dbReference>
<feature type="binding site" evidence="7">
    <location>
        <position position="147"/>
    </location>
    <ligand>
        <name>a divalent metal cation</name>
        <dbReference type="ChEBI" id="CHEBI:60240"/>
    </ligand>
</feature>
<dbReference type="PANTHER" id="PTHR43237:SF4">
    <property type="entry name" value="NADP-DEPENDENT MALIC ENZYME"/>
    <property type="match status" value="1"/>
</dbReference>
<feature type="domain" description="Malic enzyme NAD-binding" evidence="9">
    <location>
        <begin position="172"/>
        <end position="394"/>
    </location>
</feature>
<dbReference type="PIRSF" id="PIRSF000106">
    <property type="entry name" value="ME"/>
    <property type="match status" value="1"/>
</dbReference>
<keyword evidence="3 7" id="KW-0479">Metal-binding</keyword>
<comment type="caution">
    <text evidence="11">The sequence shown here is derived from an EMBL/GenBank/DDBJ whole genome shotgun (WGS) entry which is preliminary data.</text>
</comment>
<feature type="binding site" evidence="6">
    <location>
        <position position="298"/>
    </location>
    <ligand>
        <name>(S)-malate</name>
        <dbReference type="ChEBI" id="CHEBI:15589"/>
    </ligand>
</feature>
<evidence type="ECO:0000256" key="5">
    <source>
        <dbReference type="PIRSR" id="PIRSR000106-1"/>
    </source>
</evidence>
<feature type="binding site" evidence="7">
    <location>
        <position position="171"/>
    </location>
    <ligand>
        <name>a divalent metal cation</name>
        <dbReference type="ChEBI" id="CHEBI:60240"/>
    </ligand>
</feature>
<reference evidence="12" key="1">
    <citation type="submission" date="2017-09" db="EMBL/GenBank/DDBJ databases">
        <title>Depth-based differentiation of microbial function through sediment-hosted aquifers and enrichment of novel symbionts in the deep terrestrial subsurface.</title>
        <authorList>
            <person name="Probst A.J."/>
            <person name="Ladd B."/>
            <person name="Jarett J.K."/>
            <person name="Geller-Mcgrath D.E."/>
            <person name="Sieber C.M.K."/>
            <person name="Emerson J.B."/>
            <person name="Anantharaman K."/>
            <person name="Thomas B.C."/>
            <person name="Malmstrom R."/>
            <person name="Stieglmeier M."/>
            <person name="Klingl A."/>
            <person name="Woyke T."/>
            <person name="Ryan C.M."/>
            <person name="Banfield J.F."/>
        </authorList>
    </citation>
    <scope>NUCLEOTIDE SEQUENCE [LARGE SCALE GENOMIC DNA]</scope>
</reference>
<dbReference type="FunFam" id="3.40.50.720:FF:000095">
    <property type="entry name" value="NADP-dependent malic enzyme"/>
    <property type="match status" value="1"/>
</dbReference>
<name>A0A2H0W5N0_9BACT</name>
<feature type="binding site" evidence="6">
    <location>
        <position position="328"/>
    </location>
    <ligand>
        <name>(S)-malate</name>
        <dbReference type="ChEBI" id="CHEBI:15589"/>
    </ligand>
</feature>
<dbReference type="InterPro" id="IPR015884">
    <property type="entry name" value="Malic_enzyme_CS"/>
</dbReference>
<dbReference type="InterPro" id="IPR045213">
    <property type="entry name" value="Malic_NAD-bd_bact_type"/>
</dbReference>
<organism evidence="11 12">
    <name type="scientific">Candidatus Berkelbacteria bacterium CG10_big_fil_rev_8_21_14_0_10_43_13</name>
    <dbReference type="NCBI Taxonomy" id="1974514"/>
    <lineage>
        <taxon>Bacteria</taxon>
        <taxon>Candidatus Berkelbacteria</taxon>
    </lineage>
</organism>
<evidence type="ECO:0000256" key="2">
    <source>
        <dbReference type="ARBA" id="ARBA00008785"/>
    </source>
</evidence>
<evidence type="ECO:0000256" key="4">
    <source>
        <dbReference type="ARBA" id="ARBA00023002"/>
    </source>
</evidence>
<comment type="similarity">
    <text evidence="2 8">Belongs to the malic enzymes family.</text>
</comment>
<evidence type="ECO:0000313" key="12">
    <source>
        <dbReference type="Proteomes" id="UP000231382"/>
    </source>
</evidence>
<dbReference type="SUPFAM" id="SSF51735">
    <property type="entry name" value="NAD(P)-binding Rossmann-fold domains"/>
    <property type="match status" value="1"/>
</dbReference>
<dbReference type="PROSITE" id="PS00331">
    <property type="entry name" value="MALIC_ENZYMES"/>
    <property type="match status" value="1"/>
</dbReference>
<dbReference type="GO" id="GO:0046872">
    <property type="term" value="F:metal ion binding"/>
    <property type="evidence" value="ECO:0007669"/>
    <property type="project" value="UniProtKB-KW"/>
</dbReference>
<comment type="cofactor">
    <cofactor evidence="1">
        <name>Mn(2+)</name>
        <dbReference type="ChEBI" id="CHEBI:29035"/>
    </cofactor>
</comment>
<dbReference type="CDD" id="cd05311">
    <property type="entry name" value="NAD_bind_2_malic_enz"/>
    <property type="match status" value="1"/>
</dbReference>
<dbReference type="InterPro" id="IPR051674">
    <property type="entry name" value="Malate_Decarboxylase"/>
</dbReference>
<evidence type="ECO:0000259" key="10">
    <source>
        <dbReference type="SMART" id="SM01274"/>
    </source>
</evidence>
<evidence type="ECO:0000313" key="11">
    <source>
        <dbReference type="EMBL" id="PIS07389.1"/>
    </source>
</evidence>
<dbReference type="InterPro" id="IPR037062">
    <property type="entry name" value="Malic_N_dom_sf"/>
</dbReference>
<dbReference type="GO" id="GO:0051287">
    <property type="term" value="F:NAD binding"/>
    <property type="evidence" value="ECO:0007669"/>
    <property type="project" value="InterPro"/>
</dbReference>
<comment type="cofactor">
    <cofactor evidence="7">
        <name>Mg(2+)</name>
        <dbReference type="ChEBI" id="CHEBI:18420"/>
    </cofactor>
    <cofactor evidence="7">
        <name>Mn(2+)</name>
        <dbReference type="ChEBI" id="CHEBI:29035"/>
    </cofactor>
    <text evidence="7">Divalent metal cations. Prefers magnesium or manganese.</text>
</comment>
<sequence>MAANQICTVSTDTIVDYGKKSVEMRKTRDVIKVCPNVKLKNRDDLSTYYTPGIAEVSKTIAADKVKVFDLTIKRNSVAVISDGSAVLGLGNIGPEAALPVMEGKALLFSKFGGINAFPICLATQKTEEIIQTVRNIAPGFGGINLEDISAPRCFEIEDRLQDLGIPVMHDDQHGTAVVVLAGLINALKVVKKNFDGLKIVISGAGAAGTAITKLILNYSKNKAKIIVIDRQGTIYLGRPKMTAAKINLAKLTGNSEKGNLADVIKKADVFIGVSAPKVLNTEMVHLMNKNAIVFAMANPVPEIDPEEAKKAGAKVIATGRSDFPNQINNVLAFPGIFRGALDAPAKKITDEMLLAAALALANFIKKPTAEYIIPSPFDLSIANIVAKAVHKAVK</sequence>
<dbReference type="GO" id="GO:0016616">
    <property type="term" value="F:oxidoreductase activity, acting on the CH-OH group of donors, NAD or NADP as acceptor"/>
    <property type="evidence" value="ECO:0007669"/>
    <property type="project" value="InterPro"/>
</dbReference>
<dbReference type="SMART" id="SM00919">
    <property type="entry name" value="Malic_M"/>
    <property type="match status" value="1"/>
</dbReference>
<proteinExistence type="inferred from homology"/>
<dbReference type="Pfam" id="PF03949">
    <property type="entry name" value="Malic_M"/>
    <property type="match status" value="1"/>
</dbReference>
<dbReference type="EMBL" id="PEZW01000026">
    <property type="protein sequence ID" value="PIS07389.1"/>
    <property type="molecule type" value="Genomic_DNA"/>
</dbReference>